<evidence type="ECO:0000256" key="10">
    <source>
        <dbReference type="ARBA" id="ARBA00030775"/>
    </source>
</evidence>
<sequence>MRSKTRGRQGKTASPGRYGGLDRHRIQPRRRRRHRAGPILPEVASSDIVRQPALAAIAQRLHRPIRPRHLRHLRAREPPHHPHARGVQLKHTRPQDGFTTVELITVMVLIGVLAAIGIPRLMGENSINAIVFGDQVASALRTAQKSAVAKRRIVCVTTLQRTLQLRISPTAGTASCNLQLDGAGDGTFDSNDDKISMNNPRPALFFRPDGTIAATAGDAPLTGFDITVSDSSGVRRTIHVDGRTGLVN</sequence>
<name>A0A5C7G6M5_9BURK</name>
<dbReference type="SUPFAM" id="SSF54523">
    <property type="entry name" value="Pili subunits"/>
    <property type="match status" value="1"/>
</dbReference>
<keyword evidence="3" id="KW-1003">Cell membrane</keyword>
<dbReference type="GO" id="GO:0015627">
    <property type="term" value="C:type II protein secretion system complex"/>
    <property type="evidence" value="ECO:0007669"/>
    <property type="project" value="InterPro"/>
</dbReference>
<dbReference type="NCBIfam" id="TIGR02532">
    <property type="entry name" value="IV_pilin_GFxxxE"/>
    <property type="match status" value="1"/>
</dbReference>
<evidence type="ECO:0000256" key="12">
    <source>
        <dbReference type="SAM" id="Phobius"/>
    </source>
</evidence>
<comment type="similarity">
    <text evidence="9">Belongs to the GSP H family.</text>
</comment>
<dbReference type="InterPro" id="IPR045584">
    <property type="entry name" value="Pilin-like"/>
</dbReference>
<dbReference type="Gene3D" id="3.30.700.10">
    <property type="entry name" value="Glycoprotein, Type 4 Pilin"/>
    <property type="match status" value="1"/>
</dbReference>
<keyword evidence="5" id="KW-0997">Cell inner membrane</keyword>
<dbReference type="InterPro" id="IPR022346">
    <property type="entry name" value="T2SS_GspH"/>
</dbReference>
<feature type="domain" description="General secretion pathway GspH" evidence="13">
    <location>
        <begin position="134"/>
        <end position="241"/>
    </location>
</feature>
<feature type="region of interest" description="Disordered" evidence="11">
    <location>
        <begin position="1"/>
        <end position="37"/>
    </location>
</feature>
<evidence type="ECO:0000256" key="1">
    <source>
        <dbReference type="ARBA" id="ARBA00004377"/>
    </source>
</evidence>
<dbReference type="InterPro" id="IPR012902">
    <property type="entry name" value="N_methyl_site"/>
</dbReference>
<evidence type="ECO:0000256" key="3">
    <source>
        <dbReference type="ARBA" id="ARBA00022475"/>
    </source>
</evidence>
<dbReference type="Proteomes" id="UP000321413">
    <property type="component" value="Unassembled WGS sequence"/>
</dbReference>
<dbReference type="GO" id="GO:0005886">
    <property type="term" value="C:plasma membrane"/>
    <property type="evidence" value="ECO:0007669"/>
    <property type="project" value="UniProtKB-SubCell"/>
</dbReference>
<comment type="subcellular location">
    <subcellularLocation>
        <location evidence="1">Cell inner membrane</location>
        <topology evidence="1">Single-pass membrane protein</topology>
    </subcellularLocation>
</comment>
<evidence type="ECO:0000256" key="7">
    <source>
        <dbReference type="ARBA" id="ARBA00022989"/>
    </source>
</evidence>
<dbReference type="EMBL" id="VPFD01000003">
    <property type="protein sequence ID" value="TXG01590.1"/>
    <property type="molecule type" value="Genomic_DNA"/>
</dbReference>
<evidence type="ECO:0000256" key="6">
    <source>
        <dbReference type="ARBA" id="ARBA00022692"/>
    </source>
</evidence>
<organism evidence="14 15">
    <name type="scientific">Massilia arenae</name>
    <dbReference type="NCBI Taxonomy" id="2603288"/>
    <lineage>
        <taxon>Bacteria</taxon>
        <taxon>Pseudomonadati</taxon>
        <taxon>Pseudomonadota</taxon>
        <taxon>Betaproteobacteria</taxon>
        <taxon>Burkholderiales</taxon>
        <taxon>Oxalobacteraceae</taxon>
        <taxon>Telluria group</taxon>
        <taxon>Massilia</taxon>
    </lineage>
</organism>
<feature type="transmembrane region" description="Helical" evidence="12">
    <location>
        <begin position="98"/>
        <end position="118"/>
    </location>
</feature>
<evidence type="ECO:0000313" key="14">
    <source>
        <dbReference type="EMBL" id="TXG01590.1"/>
    </source>
</evidence>
<evidence type="ECO:0000313" key="15">
    <source>
        <dbReference type="Proteomes" id="UP000321413"/>
    </source>
</evidence>
<feature type="compositionally biased region" description="Basic residues" evidence="11">
    <location>
        <begin position="26"/>
        <end position="36"/>
    </location>
</feature>
<keyword evidence="4" id="KW-0488">Methylation</keyword>
<evidence type="ECO:0000256" key="2">
    <source>
        <dbReference type="ARBA" id="ARBA00021549"/>
    </source>
</evidence>
<keyword evidence="8 12" id="KW-0472">Membrane</keyword>
<evidence type="ECO:0000256" key="5">
    <source>
        <dbReference type="ARBA" id="ARBA00022519"/>
    </source>
</evidence>
<gene>
    <name evidence="14" type="ORF">FVD38_03175</name>
</gene>
<keyword evidence="15" id="KW-1185">Reference proteome</keyword>
<protein>
    <recommendedName>
        <fullName evidence="2">Type II secretion system protein H</fullName>
    </recommendedName>
    <alternativeName>
        <fullName evidence="10">General secretion pathway protein H</fullName>
    </alternativeName>
</protein>
<accession>A0A5C7G6M5</accession>
<evidence type="ECO:0000259" key="13">
    <source>
        <dbReference type="Pfam" id="PF12019"/>
    </source>
</evidence>
<dbReference type="AlphaFoldDB" id="A0A5C7G6M5"/>
<evidence type="ECO:0000256" key="8">
    <source>
        <dbReference type="ARBA" id="ARBA00023136"/>
    </source>
</evidence>
<evidence type="ECO:0000256" key="4">
    <source>
        <dbReference type="ARBA" id="ARBA00022481"/>
    </source>
</evidence>
<keyword evidence="7 12" id="KW-1133">Transmembrane helix</keyword>
<comment type="caution">
    <text evidence="14">The sequence shown here is derived from an EMBL/GenBank/DDBJ whole genome shotgun (WGS) entry which is preliminary data.</text>
</comment>
<evidence type="ECO:0000256" key="11">
    <source>
        <dbReference type="SAM" id="MobiDB-lite"/>
    </source>
</evidence>
<dbReference type="GO" id="GO:0015628">
    <property type="term" value="P:protein secretion by the type II secretion system"/>
    <property type="evidence" value="ECO:0007669"/>
    <property type="project" value="InterPro"/>
</dbReference>
<dbReference type="Pfam" id="PF12019">
    <property type="entry name" value="GspH"/>
    <property type="match status" value="1"/>
</dbReference>
<reference evidence="14 15" key="1">
    <citation type="submission" date="2019-08" db="EMBL/GenBank/DDBJ databases">
        <title>Massilia golmudensis sp. nov., isolated from sand in the Qinghai-Tibetan Plateau.</title>
        <authorList>
            <person name="Zhang B."/>
        </authorList>
    </citation>
    <scope>NUCLEOTIDE SEQUENCE [LARGE SCALE GENOMIC DNA]</scope>
    <source>
        <strain evidence="14 15">GEM5</strain>
    </source>
</reference>
<proteinExistence type="inferred from homology"/>
<evidence type="ECO:0000256" key="9">
    <source>
        <dbReference type="ARBA" id="ARBA00025772"/>
    </source>
</evidence>
<keyword evidence="6 12" id="KW-0812">Transmembrane</keyword>